<sequence>MILDRRKKEADQVKAKTLNKLHSPTLSESSISVGENSSYVNASTKNQDCSAYSQAYVQPDKTLFDLLLEENELNSMYP</sequence>
<organism evidence="1 2">
    <name type="scientific">Melipona bicolor</name>
    <dbReference type="NCBI Taxonomy" id="60889"/>
    <lineage>
        <taxon>Eukaryota</taxon>
        <taxon>Metazoa</taxon>
        <taxon>Ecdysozoa</taxon>
        <taxon>Arthropoda</taxon>
        <taxon>Hexapoda</taxon>
        <taxon>Insecta</taxon>
        <taxon>Pterygota</taxon>
        <taxon>Neoptera</taxon>
        <taxon>Endopterygota</taxon>
        <taxon>Hymenoptera</taxon>
        <taxon>Apocrita</taxon>
        <taxon>Aculeata</taxon>
        <taxon>Apoidea</taxon>
        <taxon>Anthophila</taxon>
        <taxon>Apidae</taxon>
        <taxon>Melipona</taxon>
    </lineage>
</organism>
<dbReference type="Proteomes" id="UP001177670">
    <property type="component" value="Unassembled WGS sequence"/>
</dbReference>
<name>A0AA40G8Y3_9HYME</name>
<gene>
    <name evidence="1" type="ORF">K0M31_014520</name>
</gene>
<protein>
    <submittedName>
        <fullName evidence="1">Uncharacterized protein</fullName>
    </submittedName>
</protein>
<reference evidence="1" key="1">
    <citation type="submission" date="2021-10" db="EMBL/GenBank/DDBJ databases">
        <title>Melipona bicolor Genome sequencing and assembly.</title>
        <authorList>
            <person name="Araujo N.S."/>
            <person name="Arias M.C."/>
        </authorList>
    </citation>
    <scope>NUCLEOTIDE SEQUENCE</scope>
    <source>
        <strain evidence="1">USP_2M_L1-L4_2017</strain>
        <tissue evidence="1">Whole body</tissue>
    </source>
</reference>
<dbReference type="AlphaFoldDB" id="A0AA40G8Y3"/>
<keyword evidence="2" id="KW-1185">Reference proteome</keyword>
<evidence type="ECO:0000313" key="1">
    <source>
        <dbReference type="EMBL" id="KAK1133166.1"/>
    </source>
</evidence>
<evidence type="ECO:0000313" key="2">
    <source>
        <dbReference type="Proteomes" id="UP001177670"/>
    </source>
</evidence>
<proteinExistence type="predicted"/>
<comment type="caution">
    <text evidence="1">The sequence shown here is derived from an EMBL/GenBank/DDBJ whole genome shotgun (WGS) entry which is preliminary data.</text>
</comment>
<dbReference type="EMBL" id="JAHYIQ010000004">
    <property type="protein sequence ID" value="KAK1133166.1"/>
    <property type="molecule type" value="Genomic_DNA"/>
</dbReference>
<accession>A0AA40G8Y3</accession>